<dbReference type="Pfam" id="PF01602">
    <property type="entry name" value="Adaptin_N"/>
    <property type="match status" value="1"/>
</dbReference>
<sequence length="206" mass="24116">MKKLMLMVMNGEKLSPSLMMNVIRFCLPTSDHTIKKLLLLFWEIVPKTDNDGKLLHEMILVCDAYRKDLQHPNEFIRGSTLRFLCKLREHDLLEPLMPAIRSCLEHRHSYVRRNAVLAIFTIYRNFEDLIPDAPELISNVLNNEQDASCKRNAFMMLLHVDQSRALDYLFDVMDQVTSFGDILQLIIVELIYKVSFLPLIFKIFQS</sequence>
<dbReference type="OrthoDB" id="10261439at2759"/>
<evidence type="ECO:0000259" key="1">
    <source>
        <dbReference type="Pfam" id="PF01602"/>
    </source>
</evidence>
<dbReference type="STRING" id="318479.A0A3P7SVY4"/>
<dbReference type="GO" id="GO:0006886">
    <property type="term" value="P:intracellular protein transport"/>
    <property type="evidence" value="ECO:0007669"/>
    <property type="project" value="InterPro"/>
</dbReference>
<dbReference type="InterPro" id="IPR011989">
    <property type="entry name" value="ARM-like"/>
</dbReference>
<dbReference type="SUPFAM" id="SSF48371">
    <property type="entry name" value="ARM repeat"/>
    <property type="match status" value="1"/>
</dbReference>
<name>A0A3P7SVY4_DRAME</name>
<dbReference type="Gene3D" id="1.25.10.10">
    <property type="entry name" value="Leucine-rich Repeat Variant"/>
    <property type="match status" value="1"/>
</dbReference>
<dbReference type="AlphaFoldDB" id="A0A3P7SVY4"/>
<evidence type="ECO:0000313" key="2">
    <source>
        <dbReference type="EMBL" id="VDN59106.1"/>
    </source>
</evidence>
<dbReference type="InterPro" id="IPR016460">
    <property type="entry name" value="COPB1"/>
</dbReference>
<evidence type="ECO:0000313" key="3">
    <source>
        <dbReference type="Proteomes" id="UP000274756"/>
    </source>
</evidence>
<dbReference type="Proteomes" id="UP000274756">
    <property type="component" value="Unassembled WGS sequence"/>
</dbReference>
<dbReference type="InterPro" id="IPR016024">
    <property type="entry name" value="ARM-type_fold"/>
</dbReference>
<keyword evidence="3" id="KW-1185">Reference proteome</keyword>
<feature type="domain" description="Clathrin/coatomer adaptor adaptin-like N-terminal" evidence="1">
    <location>
        <begin position="1"/>
        <end position="194"/>
    </location>
</feature>
<dbReference type="InterPro" id="IPR002553">
    <property type="entry name" value="Clathrin/coatomer_adapt-like_N"/>
</dbReference>
<dbReference type="PANTHER" id="PTHR10635">
    <property type="entry name" value="COATOMER SUBUNIT BETA"/>
    <property type="match status" value="1"/>
</dbReference>
<proteinExistence type="predicted"/>
<dbReference type="GO" id="GO:0006891">
    <property type="term" value="P:intra-Golgi vesicle-mediated transport"/>
    <property type="evidence" value="ECO:0007669"/>
    <property type="project" value="TreeGrafter"/>
</dbReference>
<protein>
    <recommendedName>
        <fullName evidence="1">Clathrin/coatomer adaptor adaptin-like N-terminal domain-containing protein</fullName>
    </recommendedName>
</protein>
<dbReference type="GO" id="GO:0006888">
    <property type="term" value="P:endoplasmic reticulum to Golgi vesicle-mediated transport"/>
    <property type="evidence" value="ECO:0007669"/>
    <property type="project" value="TreeGrafter"/>
</dbReference>
<accession>A0A3P7SVY4</accession>
<dbReference type="EMBL" id="UYYG01001176">
    <property type="protein sequence ID" value="VDN59106.1"/>
    <property type="molecule type" value="Genomic_DNA"/>
</dbReference>
<dbReference type="PANTHER" id="PTHR10635:SF0">
    <property type="entry name" value="COATOMER SUBUNIT BETA"/>
    <property type="match status" value="1"/>
</dbReference>
<reference evidence="2 3" key="1">
    <citation type="submission" date="2018-11" db="EMBL/GenBank/DDBJ databases">
        <authorList>
            <consortium name="Pathogen Informatics"/>
        </authorList>
    </citation>
    <scope>NUCLEOTIDE SEQUENCE [LARGE SCALE GENOMIC DNA]</scope>
</reference>
<dbReference type="GO" id="GO:0030126">
    <property type="term" value="C:COPI vesicle coat"/>
    <property type="evidence" value="ECO:0007669"/>
    <property type="project" value="TreeGrafter"/>
</dbReference>
<organism evidence="2 3">
    <name type="scientific">Dracunculus medinensis</name>
    <name type="common">Guinea worm</name>
    <dbReference type="NCBI Taxonomy" id="318479"/>
    <lineage>
        <taxon>Eukaryota</taxon>
        <taxon>Metazoa</taxon>
        <taxon>Ecdysozoa</taxon>
        <taxon>Nematoda</taxon>
        <taxon>Chromadorea</taxon>
        <taxon>Rhabditida</taxon>
        <taxon>Spirurina</taxon>
        <taxon>Dracunculoidea</taxon>
        <taxon>Dracunculidae</taxon>
        <taxon>Dracunculus</taxon>
    </lineage>
</organism>
<gene>
    <name evidence="2" type="ORF">DME_LOCUS9079</name>
</gene>